<reference evidence="2" key="1">
    <citation type="submission" date="2016-10" db="EMBL/GenBank/DDBJ databases">
        <authorList>
            <person name="Varghese N."/>
            <person name="Submissions S."/>
        </authorList>
    </citation>
    <scope>NUCLEOTIDE SEQUENCE [LARGE SCALE GENOMIC DNA]</scope>
    <source>
        <strain evidence="2">Nl14</strain>
    </source>
</reference>
<dbReference type="Pfam" id="PF00300">
    <property type="entry name" value="His_Phos_1"/>
    <property type="match status" value="1"/>
</dbReference>
<dbReference type="SUPFAM" id="SSF53254">
    <property type="entry name" value="Phosphoglycerate mutase-like"/>
    <property type="match status" value="1"/>
</dbReference>
<dbReference type="Proteomes" id="UP000182649">
    <property type="component" value="Unassembled WGS sequence"/>
</dbReference>
<dbReference type="OrthoDB" id="9814783at2"/>
<dbReference type="Gene3D" id="3.40.50.1240">
    <property type="entry name" value="Phosphoglycerate mutase-like"/>
    <property type="match status" value="1"/>
</dbReference>
<dbReference type="InterPro" id="IPR013078">
    <property type="entry name" value="His_Pase_superF_clade-1"/>
</dbReference>
<dbReference type="GO" id="GO:0005737">
    <property type="term" value="C:cytoplasm"/>
    <property type="evidence" value="ECO:0007669"/>
    <property type="project" value="InterPro"/>
</dbReference>
<evidence type="ECO:0000313" key="2">
    <source>
        <dbReference type="Proteomes" id="UP000182649"/>
    </source>
</evidence>
<protein>
    <submittedName>
        <fullName evidence="1">Phosphohistidine phosphatase, SixA</fullName>
    </submittedName>
</protein>
<gene>
    <name evidence="1" type="ORF">SAMN05216417_10412</name>
</gene>
<dbReference type="NCBIfam" id="TIGR00249">
    <property type="entry name" value="sixA"/>
    <property type="match status" value="1"/>
</dbReference>
<organism evidence="1 2">
    <name type="scientific">Nitrosospira multiformis</name>
    <dbReference type="NCBI Taxonomy" id="1231"/>
    <lineage>
        <taxon>Bacteria</taxon>
        <taxon>Pseudomonadati</taxon>
        <taxon>Pseudomonadota</taxon>
        <taxon>Betaproteobacteria</taxon>
        <taxon>Nitrosomonadales</taxon>
        <taxon>Nitrosomonadaceae</taxon>
        <taxon>Nitrosospira</taxon>
    </lineage>
</organism>
<dbReference type="GO" id="GO:0101006">
    <property type="term" value="F:protein histidine phosphatase activity"/>
    <property type="evidence" value="ECO:0007669"/>
    <property type="project" value="InterPro"/>
</dbReference>
<proteinExistence type="predicted"/>
<evidence type="ECO:0000313" key="1">
    <source>
        <dbReference type="EMBL" id="SFU45030.1"/>
    </source>
</evidence>
<dbReference type="CDD" id="cd07040">
    <property type="entry name" value="HP"/>
    <property type="match status" value="1"/>
</dbReference>
<dbReference type="AlphaFoldDB" id="A0A1I7G9A2"/>
<name>A0A1I7G9A2_9PROT</name>
<dbReference type="InterPro" id="IPR029033">
    <property type="entry name" value="His_PPase_superfam"/>
</dbReference>
<dbReference type="InterPro" id="IPR004449">
    <property type="entry name" value="SixA"/>
</dbReference>
<dbReference type="EMBL" id="FPBZ01000004">
    <property type="protein sequence ID" value="SFU45030.1"/>
    <property type="molecule type" value="Genomic_DNA"/>
</dbReference>
<accession>A0A1I7G9A2</accession>
<sequence length="156" mass="16991">MELILWRHAEAEDGIPDSARELTDKGRKQADLVAAWLKPRLPKNTRIIVSPTQRTQQTASALDKDFETLREIGPGVSPETVLNAAGWPDAKGAVLVVGHQPTLGEVAALLMSGDPAQWTLRKGSIWWFAQKKGSHNLGELLLQAVVSPDTLQAGDR</sequence>
<dbReference type="RefSeq" id="WP_074973735.1">
    <property type="nucleotide sequence ID" value="NZ_FPBZ01000004.1"/>
</dbReference>
<dbReference type="SMART" id="SM00855">
    <property type="entry name" value="PGAM"/>
    <property type="match status" value="1"/>
</dbReference>